<accession>A0A915K405</accession>
<evidence type="ECO:0000313" key="1">
    <source>
        <dbReference type="Proteomes" id="UP000887565"/>
    </source>
</evidence>
<sequence>METRNACVDHQQCRYSWTTFFSCNGGVRSAESTPVMLRRRLMEVSGALVTCKLHRNDRSGSCHNANDGKTDVKPLIFQYFAYRVL</sequence>
<name>A0A915K405_ROMCU</name>
<reference evidence="2" key="1">
    <citation type="submission" date="2022-11" db="UniProtKB">
        <authorList>
            <consortium name="WormBaseParasite"/>
        </authorList>
    </citation>
    <scope>IDENTIFICATION</scope>
</reference>
<protein>
    <submittedName>
        <fullName evidence="2">Protein Wnt</fullName>
    </submittedName>
</protein>
<evidence type="ECO:0000313" key="2">
    <source>
        <dbReference type="WBParaSite" id="nRc.2.0.1.t33063-RA"/>
    </source>
</evidence>
<proteinExistence type="predicted"/>
<dbReference type="AlphaFoldDB" id="A0A915K405"/>
<keyword evidence="1" id="KW-1185">Reference proteome</keyword>
<dbReference type="Proteomes" id="UP000887565">
    <property type="component" value="Unplaced"/>
</dbReference>
<organism evidence="1 2">
    <name type="scientific">Romanomermis culicivorax</name>
    <name type="common">Nematode worm</name>
    <dbReference type="NCBI Taxonomy" id="13658"/>
    <lineage>
        <taxon>Eukaryota</taxon>
        <taxon>Metazoa</taxon>
        <taxon>Ecdysozoa</taxon>
        <taxon>Nematoda</taxon>
        <taxon>Enoplea</taxon>
        <taxon>Dorylaimia</taxon>
        <taxon>Mermithida</taxon>
        <taxon>Mermithoidea</taxon>
        <taxon>Mermithidae</taxon>
        <taxon>Romanomermis</taxon>
    </lineage>
</organism>
<dbReference type="WBParaSite" id="nRc.2.0.1.t33063-RA">
    <property type="protein sequence ID" value="nRc.2.0.1.t33063-RA"/>
    <property type="gene ID" value="nRc.2.0.1.g33063"/>
</dbReference>